<evidence type="ECO:0000313" key="1">
    <source>
        <dbReference type="EMBL" id="GLO66131.1"/>
    </source>
</evidence>
<protein>
    <submittedName>
        <fullName evidence="1">Uncharacterized protein</fullName>
    </submittedName>
</protein>
<gene>
    <name evidence="1" type="ORF">MACH08_19150</name>
</gene>
<reference evidence="1 2" key="1">
    <citation type="submission" date="2023-02" db="EMBL/GenBank/DDBJ databases">
        <title>Oceanobacillus kimchii IFOP_LL358 isolated form Alexandrium catenella lab strain.</title>
        <authorList>
            <person name="Gajardo G."/>
            <person name="Ueki S."/>
            <person name="Maruyama F."/>
        </authorList>
    </citation>
    <scope>NUCLEOTIDE SEQUENCE [LARGE SCALE GENOMIC DNA]</scope>
    <source>
        <strain evidence="1 2">IFOP_LL358</strain>
    </source>
</reference>
<evidence type="ECO:0000313" key="2">
    <source>
        <dbReference type="Proteomes" id="UP001275436"/>
    </source>
</evidence>
<organism evidence="1 2">
    <name type="scientific">Oceanobacillus kimchii</name>
    <dbReference type="NCBI Taxonomy" id="746691"/>
    <lineage>
        <taxon>Bacteria</taxon>
        <taxon>Bacillati</taxon>
        <taxon>Bacillota</taxon>
        <taxon>Bacilli</taxon>
        <taxon>Bacillales</taxon>
        <taxon>Bacillaceae</taxon>
        <taxon>Oceanobacillus</taxon>
    </lineage>
</organism>
<proteinExistence type="predicted"/>
<accession>A0ABQ5TK72</accession>
<name>A0ABQ5TK72_9BACI</name>
<comment type="caution">
    <text evidence="1">The sequence shown here is derived from an EMBL/GenBank/DDBJ whole genome shotgun (WGS) entry which is preliminary data.</text>
</comment>
<dbReference type="RefSeq" id="WP_317958015.1">
    <property type="nucleotide sequence ID" value="NZ_BSKO01000001.1"/>
</dbReference>
<sequence>MANKNSVRKLPMNAVYKSTEQFKETVEIDLDVEGKEYRITLHPFFDPIKINKCIESLGKDLDAMKKNNYILPDNLFPQFLLTHILYEFSDFPPSKSKDVKVRVSYFKEVIKSPYYKECVNYLKQSEVAKVWERLMEVLQENENLDKLKNKLAEDLLTLDVQNPEIKKMIQAKTKRIPEA</sequence>
<keyword evidence="2" id="KW-1185">Reference proteome</keyword>
<dbReference type="EMBL" id="BSKO01000001">
    <property type="protein sequence ID" value="GLO66131.1"/>
    <property type="molecule type" value="Genomic_DNA"/>
</dbReference>
<dbReference type="Proteomes" id="UP001275436">
    <property type="component" value="Unassembled WGS sequence"/>
</dbReference>